<dbReference type="InterPro" id="IPR026960">
    <property type="entry name" value="RVT-Znf"/>
</dbReference>
<reference evidence="2 3" key="1">
    <citation type="submission" date="2024-04" db="EMBL/GenBank/DDBJ databases">
        <authorList>
            <person name="Fracassetti M."/>
        </authorList>
    </citation>
    <scope>NUCLEOTIDE SEQUENCE [LARGE SCALE GENOMIC DNA]</scope>
</reference>
<evidence type="ECO:0000259" key="1">
    <source>
        <dbReference type="PROSITE" id="PS50878"/>
    </source>
</evidence>
<dbReference type="PANTHER" id="PTHR33116">
    <property type="entry name" value="REVERSE TRANSCRIPTASE ZINC-BINDING DOMAIN-CONTAINING PROTEIN-RELATED-RELATED"/>
    <property type="match status" value="1"/>
</dbReference>
<evidence type="ECO:0000313" key="2">
    <source>
        <dbReference type="EMBL" id="CAL1390475.1"/>
    </source>
</evidence>
<gene>
    <name evidence="2" type="ORF">LTRI10_LOCUS31258</name>
</gene>
<organism evidence="2 3">
    <name type="scientific">Linum trigynum</name>
    <dbReference type="NCBI Taxonomy" id="586398"/>
    <lineage>
        <taxon>Eukaryota</taxon>
        <taxon>Viridiplantae</taxon>
        <taxon>Streptophyta</taxon>
        <taxon>Embryophyta</taxon>
        <taxon>Tracheophyta</taxon>
        <taxon>Spermatophyta</taxon>
        <taxon>Magnoliopsida</taxon>
        <taxon>eudicotyledons</taxon>
        <taxon>Gunneridae</taxon>
        <taxon>Pentapetalae</taxon>
        <taxon>rosids</taxon>
        <taxon>fabids</taxon>
        <taxon>Malpighiales</taxon>
        <taxon>Linaceae</taxon>
        <taxon>Linum</taxon>
    </lineage>
</organism>
<keyword evidence="3" id="KW-1185">Reference proteome</keyword>
<accession>A0AAV2EYF7</accession>
<dbReference type="PANTHER" id="PTHR33116:SF86">
    <property type="entry name" value="REVERSE TRANSCRIPTASE DOMAIN-CONTAINING PROTEIN"/>
    <property type="match status" value="1"/>
</dbReference>
<dbReference type="InterPro" id="IPR000477">
    <property type="entry name" value="RT_dom"/>
</dbReference>
<dbReference type="EMBL" id="OZ034818">
    <property type="protein sequence ID" value="CAL1390475.1"/>
    <property type="molecule type" value="Genomic_DNA"/>
</dbReference>
<dbReference type="InterPro" id="IPR043502">
    <property type="entry name" value="DNA/RNA_pol_sf"/>
</dbReference>
<dbReference type="CDD" id="cd01650">
    <property type="entry name" value="RT_nLTR_like"/>
    <property type="match status" value="1"/>
</dbReference>
<sequence length="992" mass="113251">MFVNATGLVDLGYHGSPFTWSNRRSASAHIMERLDRCLGTDSVLSSWPELKVIHLTDLGSDHRMLLLQLTSQNQPTKTRFHYDGRWDTNQEAVDIIRQAWGKGIHGTLQFRVFNQLKFVRHDLVEWARIGTSNSARSIREYKQAIEAVREAEMVDWDHVKQLESQLSEAYRQEEQFWQQKSRVGWLRGGDSNTRLFHLATLQRRRNNRIEGLRDEAGVLHHSMDEMAGISIPYFQILFTSNHLDPTPFVQSLRLPRKVTFDMNASITAPVTLDEIKLAVFSIGRLQAPGSDGFFAGFFQAHWDIIGKDISAAVLSFFASGRLLQSFNHTCITLLPKVPNADTMRQLRPISLCQVFYKIIAKILAGRLSRIMPDLVSLTQNGFVRGRCITDNILIGQEVMHFLKTKVQGRDKWMALKLDMEKAYDRVEWSFLLSILQELGFCPTWIKWIRTCISTVSFSVNINGGTHGYFKPERGIRQGDPISPLLFALYTEAFTAKINQELYSNNLHGLRIHRRAPVTSHLMFADDTYMFLRASIPECAHLLHVFEDYGLLSGQQVNLQKSTICTSANVGEQEKESLAAYLGVKEAGLQDKYLGLPVQVQRSKTRTFRFLEEGLVARIRSWKSKSMSLAAKETVIKSVGSASTIYAMSAFRIPASSCRRMNSLLSRFWWADQDKEKGMHWLAWPEVCHSKFEGGLGFRDFDRFNIALLAKQAWRLLQMPDSPIASLYKARYHPSTSLLTAEAGSRASWAWQGILEGRDLLARGLRWRIGNGAAVRILTDKWLPSSPPSSPSLLPNVSMQYTYVSELICPHSHSWKVDVLQELFSVESMELILSIPLPNQLIPDKLVWHYSVSGEYTVKTGYQLLSSELNLSHPPRDLPYDKRFWKILWQLPVPPKLRVFCWRVTRGFLPVRAVLHYKRLAEDDGCPICSNGVESIIHLFLHCRVAVELWELAGLGLLRARLSSLSHADCWKTLFFECRLSKTDIANVVFLCW</sequence>
<dbReference type="Pfam" id="PF00078">
    <property type="entry name" value="RVT_1"/>
    <property type="match status" value="1"/>
</dbReference>
<dbReference type="PROSITE" id="PS50878">
    <property type="entry name" value="RT_POL"/>
    <property type="match status" value="1"/>
</dbReference>
<protein>
    <recommendedName>
        <fullName evidence="1">Reverse transcriptase domain-containing protein</fullName>
    </recommendedName>
</protein>
<name>A0AAV2EYF7_9ROSI</name>
<feature type="domain" description="Reverse transcriptase" evidence="1">
    <location>
        <begin position="315"/>
        <end position="585"/>
    </location>
</feature>
<dbReference type="AlphaFoldDB" id="A0AAV2EYF7"/>
<dbReference type="Proteomes" id="UP001497516">
    <property type="component" value="Chromosome 5"/>
</dbReference>
<proteinExistence type="predicted"/>
<dbReference type="Pfam" id="PF13966">
    <property type="entry name" value="zf-RVT"/>
    <property type="match status" value="1"/>
</dbReference>
<evidence type="ECO:0000313" key="3">
    <source>
        <dbReference type="Proteomes" id="UP001497516"/>
    </source>
</evidence>
<dbReference type="SUPFAM" id="SSF56672">
    <property type="entry name" value="DNA/RNA polymerases"/>
    <property type="match status" value="1"/>
</dbReference>